<evidence type="ECO:0000256" key="2">
    <source>
        <dbReference type="ARBA" id="ARBA00022679"/>
    </source>
</evidence>
<keyword evidence="6" id="KW-0328">Glycosyltransferase</keyword>
<dbReference type="PANTHER" id="PTHR30201">
    <property type="entry name" value="TRIPHOSPHORIBOSYL-DEPHOSPHO-COA SYNTHASE"/>
    <property type="match status" value="1"/>
</dbReference>
<dbReference type="InterPro" id="IPR002736">
    <property type="entry name" value="CitG"/>
</dbReference>
<dbReference type="Gene3D" id="1.10.4200.10">
    <property type="entry name" value="Triphosphoribosyl-dephospho-CoA protein"/>
    <property type="match status" value="1"/>
</dbReference>
<dbReference type="EMBL" id="JALRMR010000018">
    <property type="protein sequence ID" value="MDT1975244.1"/>
    <property type="molecule type" value="Genomic_DNA"/>
</dbReference>
<dbReference type="InterPro" id="IPR017551">
    <property type="entry name" value="TriPribosyl-deP-CoA_syn_CitG"/>
</dbReference>
<sequence>MNEARSIAVLAQRALLYEAVCQPKPGLVDPLSVGSHSDMTIFTFIDSSCELLEDFEAFFIAGHQFEGTNLQVLFNNIRPLGIQAEANMLQATNGVNTHKGAIFSLGILLAAIGYLSKRNALTDTEAIFEVVMKMTTHLMADFEQLSDKPLESLSNGEKLFLAHGLLGVRGQVSQGFPVVRNYSLPLLKRYGAINNENLLNVLMLILFYSEDSNLIKRAGDVTVLQWGQKQVEEFFLLGGSKTKQGLEFLTEMNATFVHRNLSIGGTADLLIVTIFMYLIETSILK</sequence>
<comment type="caution">
    <text evidence="6">The sequence shown here is derived from an EMBL/GenBank/DDBJ whole genome shotgun (WGS) entry which is preliminary data.</text>
</comment>
<accession>A0AAW8RBV6</accession>
<dbReference type="GO" id="GO:0051191">
    <property type="term" value="P:prosthetic group biosynthetic process"/>
    <property type="evidence" value="ECO:0007669"/>
    <property type="project" value="TreeGrafter"/>
</dbReference>
<reference evidence="6" key="1">
    <citation type="submission" date="2022-04" db="EMBL/GenBank/DDBJ databases">
        <title>Draft genome sequences of lactic acid bacteria (LAB) strains involved in meat spoilage.</title>
        <authorList>
            <person name="Palevich N."/>
        </authorList>
    </citation>
    <scope>NUCLEOTIDE SEQUENCE</scope>
    <source>
        <strain evidence="6">9-14</strain>
    </source>
</reference>
<evidence type="ECO:0000256" key="1">
    <source>
        <dbReference type="ARBA" id="ARBA00001210"/>
    </source>
</evidence>
<evidence type="ECO:0000313" key="7">
    <source>
        <dbReference type="Proteomes" id="UP001249945"/>
    </source>
</evidence>
<name>A0AAW8RBV6_CARDV</name>
<dbReference type="GO" id="GO:0005524">
    <property type="term" value="F:ATP binding"/>
    <property type="evidence" value="ECO:0007669"/>
    <property type="project" value="UniProtKB-KW"/>
</dbReference>
<comment type="similarity">
    <text evidence="5">Belongs to the CitG/MdcB family.</text>
</comment>
<keyword evidence="4 5" id="KW-0067">ATP-binding</keyword>
<evidence type="ECO:0000313" key="6">
    <source>
        <dbReference type="EMBL" id="MDT1975244.1"/>
    </source>
</evidence>
<evidence type="ECO:0000256" key="3">
    <source>
        <dbReference type="ARBA" id="ARBA00022741"/>
    </source>
</evidence>
<protein>
    <recommendedName>
        <fullName evidence="5">Probable 2-(5''-triphosphoribosyl)-3'-dephosphocoenzyme-A synthase</fullName>
        <shortName evidence="5">2-(5''-triphosphoribosyl)-3'-dephospho-CoA synthase</shortName>
        <ecNumber evidence="5">2.4.2.52</ecNumber>
    </recommendedName>
</protein>
<dbReference type="NCBIfam" id="TIGR03125">
    <property type="entry name" value="citrate_citG"/>
    <property type="match status" value="1"/>
</dbReference>
<dbReference type="GO" id="GO:0046917">
    <property type="term" value="F:triphosphoribosyl-dephospho-CoA synthase activity"/>
    <property type="evidence" value="ECO:0007669"/>
    <property type="project" value="UniProtKB-UniRule"/>
</dbReference>
<evidence type="ECO:0000256" key="4">
    <source>
        <dbReference type="ARBA" id="ARBA00022840"/>
    </source>
</evidence>
<keyword evidence="3 5" id="KW-0547">Nucleotide-binding</keyword>
<evidence type="ECO:0000256" key="5">
    <source>
        <dbReference type="HAMAP-Rule" id="MF_00397"/>
    </source>
</evidence>
<dbReference type="Pfam" id="PF01874">
    <property type="entry name" value="CitG"/>
    <property type="match status" value="1"/>
</dbReference>
<proteinExistence type="inferred from homology"/>
<comment type="catalytic activity">
    <reaction evidence="1 5">
        <text>3'-dephospho-CoA + ATP = 2'-(5''-triphospho-alpha-D-ribosyl)-3'-dephospho-CoA + adenine</text>
        <dbReference type="Rhea" id="RHEA:15117"/>
        <dbReference type="ChEBI" id="CHEBI:16708"/>
        <dbReference type="ChEBI" id="CHEBI:30616"/>
        <dbReference type="ChEBI" id="CHEBI:57328"/>
        <dbReference type="ChEBI" id="CHEBI:61378"/>
        <dbReference type="EC" id="2.4.2.52"/>
    </reaction>
</comment>
<dbReference type="AlphaFoldDB" id="A0AAW8RBV6"/>
<dbReference type="RefSeq" id="WP_311780954.1">
    <property type="nucleotide sequence ID" value="NZ_JALRMR010000018.1"/>
</dbReference>
<dbReference type="HAMAP" id="MF_00397">
    <property type="entry name" value="CitG"/>
    <property type="match status" value="1"/>
</dbReference>
<dbReference type="PANTHER" id="PTHR30201:SF2">
    <property type="entry name" value="2-(5''-TRIPHOSPHORIBOSYL)-3'-DEPHOSPHOCOENZYME-A SYNTHASE"/>
    <property type="match status" value="1"/>
</dbReference>
<dbReference type="EC" id="2.4.2.52" evidence="5"/>
<dbReference type="GO" id="GO:0016757">
    <property type="term" value="F:glycosyltransferase activity"/>
    <property type="evidence" value="ECO:0007669"/>
    <property type="project" value="UniProtKB-KW"/>
</dbReference>
<keyword evidence="2 5" id="KW-0808">Transferase</keyword>
<organism evidence="6 7">
    <name type="scientific">Carnobacterium divergens</name>
    <name type="common">Lactobacillus divergens</name>
    <dbReference type="NCBI Taxonomy" id="2748"/>
    <lineage>
        <taxon>Bacteria</taxon>
        <taxon>Bacillati</taxon>
        <taxon>Bacillota</taxon>
        <taxon>Bacilli</taxon>
        <taxon>Lactobacillales</taxon>
        <taxon>Carnobacteriaceae</taxon>
        <taxon>Carnobacterium</taxon>
    </lineage>
</organism>
<gene>
    <name evidence="5 6" type="primary">citG</name>
    <name evidence="6" type="ORF">MX635_12620</name>
</gene>
<dbReference type="Proteomes" id="UP001249945">
    <property type="component" value="Unassembled WGS sequence"/>
</dbReference>